<dbReference type="GO" id="GO:0000271">
    <property type="term" value="P:polysaccharide biosynthetic process"/>
    <property type="evidence" value="ECO:0007669"/>
    <property type="project" value="InterPro"/>
</dbReference>
<dbReference type="RefSeq" id="WP_088919946.1">
    <property type="nucleotide sequence ID" value="NZ_CP018632.1"/>
</dbReference>
<comment type="similarity">
    <text evidence="1 4">Belongs to the UDP-glucose/GDP-mannose dehydrogenase family.</text>
</comment>
<dbReference type="InterPro" id="IPR036220">
    <property type="entry name" value="UDP-Glc/GDP-Man_DH_C_sf"/>
</dbReference>
<evidence type="ECO:0000259" key="5">
    <source>
        <dbReference type="SMART" id="SM00984"/>
    </source>
</evidence>
<dbReference type="SUPFAM" id="SSF52413">
    <property type="entry name" value="UDP-glucose/GDP-mannose dehydrogenase C-terminal domain"/>
    <property type="match status" value="1"/>
</dbReference>
<evidence type="ECO:0000256" key="3">
    <source>
        <dbReference type="ARBA" id="ARBA00023027"/>
    </source>
</evidence>
<dbReference type="NCBIfam" id="TIGR03026">
    <property type="entry name" value="NDP-sugDHase"/>
    <property type="match status" value="1"/>
</dbReference>
<dbReference type="NCBIfam" id="NF011729">
    <property type="entry name" value="PRK15182.1"/>
    <property type="match status" value="1"/>
</dbReference>
<dbReference type="InterPro" id="IPR017476">
    <property type="entry name" value="UDP-Glc/GDP-Man"/>
</dbReference>
<evidence type="ECO:0000256" key="2">
    <source>
        <dbReference type="ARBA" id="ARBA00023002"/>
    </source>
</evidence>
<dbReference type="Pfam" id="PF03720">
    <property type="entry name" value="UDPG_MGDP_dh_C"/>
    <property type="match status" value="1"/>
</dbReference>
<dbReference type="InterPro" id="IPR014026">
    <property type="entry name" value="UDP-Glc/GDP-Man_DH_dimer"/>
</dbReference>
<dbReference type="EC" id="1.1.1.136" evidence="6"/>
<dbReference type="SUPFAM" id="SSF51735">
    <property type="entry name" value="NAD(P)-binding Rossmann-fold domains"/>
    <property type="match status" value="1"/>
</dbReference>
<dbReference type="SMART" id="SM00984">
    <property type="entry name" value="UDPG_MGDP_dh_C"/>
    <property type="match status" value="1"/>
</dbReference>
<dbReference type="PIRSF" id="PIRSF000124">
    <property type="entry name" value="UDPglc_GDPman_dh"/>
    <property type="match status" value="1"/>
</dbReference>
<dbReference type="PANTHER" id="PTHR43491:SF2">
    <property type="entry name" value="UDP-N-ACETYL-D-MANNOSAMINE DEHYDROGENASE"/>
    <property type="match status" value="1"/>
</dbReference>
<keyword evidence="2 6" id="KW-0560">Oxidoreductase</keyword>
<dbReference type="InterPro" id="IPR008927">
    <property type="entry name" value="6-PGluconate_DH-like_C_sf"/>
</dbReference>
<dbReference type="PIRSF" id="PIRSF500136">
    <property type="entry name" value="UDP_ManNAc_DH"/>
    <property type="match status" value="1"/>
</dbReference>
<dbReference type="InterPro" id="IPR014027">
    <property type="entry name" value="UDP-Glc/GDP-Man_DH_C"/>
</dbReference>
<dbReference type="KEGG" id="gai:IMCC3135_24570"/>
<dbReference type="Pfam" id="PF00984">
    <property type="entry name" value="UDPG_MGDP_dh"/>
    <property type="match status" value="1"/>
</dbReference>
<dbReference type="Proteomes" id="UP000250079">
    <property type="component" value="Chromosome"/>
</dbReference>
<dbReference type="GO" id="GO:0051287">
    <property type="term" value="F:NAD binding"/>
    <property type="evidence" value="ECO:0007669"/>
    <property type="project" value="InterPro"/>
</dbReference>
<keyword evidence="3" id="KW-0520">NAD</keyword>
<gene>
    <name evidence="6" type="primary">wbpA_2</name>
    <name evidence="6" type="ORF">IMCC3135_24570</name>
</gene>
<dbReference type="GO" id="GO:0016628">
    <property type="term" value="F:oxidoreductase activity, acting on the CH-CH group of donors, NAD or NADP as acceptor"/>
    <property type="evidence" value="ECO:0007669"/>
    <property type="project" value="InterPro"/>
</dbReference>
<dbReference type="InterPro" id="IPR036291">
    <property type="entry name" value="NAD(P)-bd_dom_sf"/>
</dbReference>
<keyword evidence="7" id="KW-1185">Reference proteome</keyword>
<dbReference type="Pfam" id="PF03721">
    <property type="entry name" value="UDPG_MGDP_dh_N"/>
    <property type="match status" value="1"/>
</dbReference>
<name>A0A2Z2NYH6_9GAMM</name>
<evidence type="ECO:0000313" key="6">
    <source>
        <dbReference type="EMBL" id="ASJ74981.1"/>
    </source>
</evidence>
<dbReference type="OrthoDB" id="9803238at2"/>
<evidence type="ECO:0000313" key="7">
    <source>
        <dbReference type="Proteomes" id="UP000250079"/>
    </source>
</evidence>
<sequence>MFQISDNDTIAVIGLGYVGLPLAVEFGKNTQTIGFDIHAARIKELQSGHDRTLEVSAEEMQGSPKLSYTSTLEDLAQCKVFIVTVPTPINKHKQPDLTPLIRASESIGKVMQKGCVVIYESTVYPGATEEVCVPILERVSGMTFNTDFYAGYSPERINPGDKEHRVSTIMKVTSGSTPEVAEAVDTLYQRIITAGTHKASSIKVAEAAKVIENTQRDLNIALINELALIFDRLDIDTLEVLEAAGTKWNFLNFRPGLVGGHCISVDPYYLTHKAQEIGYYPQVILSGRQINDGMGAFVAERVVKMLTQRRIHVVGSNILILGLAFKENCPDLRNTRVVDIVQELVNYHANVDVYDPWVDPAEAQHEYGITPIESPAEGHYDAIILAVAHEQFVALGSEAIRKFGKPDNVLYDIKSILPKDSVDARL</sequence>
<feature type="domain" description="UDP-glucose/GDP-mannose dehydrogenase C-terminal" evidence="5">
    <location>
        <begin position="319"/>
        <end position="419"/>
    </location>
</feature>
<dbReference type="EMBL" id="CP018632">
    <property type="protein sequence ID" value="ASJ74981.1"/>
    <property type="molecule type" value="Genomic_DNA"/>
</dbReference>
<dbReference type="Gene3D" id="3.40.50.720">
    <property type="entry name" value="NAD(P)-binding Rossmann-like Domain"/>
    <property type="match status" value="2"/>
</dbReference>
<reference evidence="6 7" key="1">
    <citation type="submission" date="2016-12" db="EMBL/GenBank/DDBJ databases">
        <authorList>
            <person name="Song W.-J."/>
            <person name="Kurnit D.M."/>
        </authorList>
    </citation>
    <scope>NUCLEOTIDE SEQUENCE [LARGE SCALE GENOMIC DNA]</scope>
    <source>
        <strain evidence="6 7">IMCC3135</strain>
    </source>
</reference>
<protein>
    <submittedName>
        <fullName evidence="6">UDP-N-acetyl-D-glucosamine 6-dehydrogenase</fullName>
        <ecNumber evidence="6">1.1.1.136</ecNumber>
    </submittedName>
</protein>
<dbReference type="InterPro" id="IPR001732">
    <property type="entry name" value="UDP-Glc/GDP-Man_DH_N"/>
</dbReference>
<accession>A0A2Z2NYH6</accession>
<dbReference type="AlphaFoldDB" id="A0A2Z2NYH6"/>
<dbReference type="SUPFAM" id="SSF48179">
    <property type="entry name" value="6-phosphogluconate dehydrogenase C-terminal domain-like"/>
    <property type="match status" value="1"/>
</dbReference>
<evidence type="ECO:0000256" key="4">
    <source>
        <dbReference type="PIRNR" id="PIRNR000124"/>
    </source>
</evidence>
<proteinExistence type="inferred from homology"/>
<dbReference type="GO" id="GO:0047004">
    <property type="term" value="F:UDP-N-acetylglucosamine 6-dehydrogenase activity"/>
    <property type="evidence" value="ECO:0007669"/>
    <property type="project" value="UniProtKB-EC"/>
</dbReference>
<dbReference type="InterPro" id="IPR028359">
    <property type="entry name" value="UDP_ManNAc/GlcNAc_DH"/>
</dbReference>
<evidence type="ECO:0000256" key="1">
    <source>
        <dbReference type="ARBA" id="ARBA00006601"/>
    </source>
</evidence>
<organism evidence="6 7">
    <name type="scientific">Granulosicoccus antarcticus IMCC3135</name>
    <dbReference type="NCBI Taxonomy" id="1192854"/>
    <lineage>
        <taxon>Bacteria</taxon>
        <taxon>Pseudomonadati</taxon>
        <taxon>Pseudomonadota</taxon>
        <taxon>Gammaproteobacteria</taxon>
        <taxon>Chromatiales</taxon>
        <taxon>Granulosicoccaceae</taxon>
        <taxon>Granulosicoccus</taxon>
    </lineage>
</organism>
<dbReference type="PANTHER" id="PTHR43491">
    <property type="entry name" value="UDP-N-ACETYL-D-MANNOSAMINE DEHYDROGENASE"/>
    <property type="match status" value="1"/>
</dbReference>